<dbReference type="PANTHER" id="PTHR12385:SF98">
    <property type="entry name" value="CHOLINE TRANSPORTER-LIKE PROTEIN"/>
    <property type="match status" value="1"/>
</dbReference>
<name>A0A383WL56_TETOB</name>
<evidence type="ECO:0000256" key="6">
    <source>
        <dbReference type="RuleBase" id="RU368066"/>
    </source>
</evidence>
<dbReference type="GO" id="GO:0022857">
    <property type="term" value="F:transmembrane transporter activity"/>
    <property type="evidence" value="ECO:0007669"/>
    <property type="project" value="UniProtKB-UniRule"/>
</dbReference>
<keyword evidence="8" id="KW-1185">Reference proteome</keyword>
<keyword evidence="4 6" id="KW-1133">Transmembrane helix</keyword>
<evidence type="ECO:0000256" key="4">
    <source>
        <dbReference type="ARBA" id="ARBA00022989"/>
    </source>
</evidence>
<feature type="transmembrane region" description="Helical" evidence="6">
    <location>
        <begin position="29"/>
        <end position="50"/>
    </location>
</feature>
<reference evidence="7 8" key="1">
    <citation type="submission" date="2016-10" db="EMBL/GenBank/DDBJ databases">
        <authorList>
            <person name="Cai Z."/>
        </authorList>
    </citation>
    <scope>NUCLEOTIDE SEQUENCE [LARGE SCALE GENOMIC DNA]</scope>
</reference>
<feature type="transmembrane region" description="Helical" evidence="6">
    <location>
        <begin position="265"/>
        <end position="291"/>
    </location>
</feature>
<evidence type="ECO:0000256" key="1">
    <source>
        <dbReference type="ARBA" id="ARBA00004141"/>
    </source>
</evidence>
<dbReference type="EMBL" id="FNXT01001309">
    <property type="protein sequence ID" value="SZX78197.1"/>
    <property type="molecule type" value="Genomic_DNA"/>
</dbReference>
<feature type="transmembrane region" description="Helical" evidence="6">
    <location>
        <begin position="127"/>
        <end position="149"/>
    </location>
</feature>
<evidence type="ECO:0000313" key="7">
    <source>
        <dbReference type="EMBL" id="SZX78197.1"/>
    </source>
</evidence>
<dbReference type="Proteomes" id="UP000256970">
    <property type="component" value="Unassembled WGS sequence"/>
</dbReference>
<evidence type="ECO:0000313" key="8">
    <source>
        <dbReference type="Proteomes" id="UP000256970"/>
    </source>
</evidence>
<sequence length="566" mass="59596">MGRNDPPELDEQPMLGSVFFNRNRRPQDVAWKWLYIASVLLTIVGGISALTHRNKDFSRLISSDYLADPGHCPVRPSPTRRLLGSEDDFQPKLFLEAAGLCTGVSIAGGLLLGLLALYLIKSKPHAMVGAAVGLQVLLPAAAGVTILAAGGGGGSVPMFLMSGLLAFVFYLYRQQLALVGRLLGVASHALVDNPSIVGGSLLLQAGGLLLIVPMLAGVLLAYTNGGVIPNPAAASVDAGAKTCTDDQGQAVACCAWMPEGWAIAYMAWGSLVVGWSSLLVFTVKVFVISGVTAQWYFAPATQKPRGALRRSLGHALGPNFGSLCLAAWLLNLLQMLKSMAENARAENRNNFFVQLLVSCFEFLLTLLEAVTKFAVVRLAITGDALMPSCRSTADLLARNLLDSVGVWWFPGMILQVTALLLSCVWGLAVFGLSYGAWGGDNAALSSGIAMGVLAFFFGVLTVSFINSILLNIVDAVYICFAMDRDAQACTRLEVHEVYALLPSNKAPLGVVEQPDGNYAFGSTPAATAGEGGQPGLGHGQQVLAYGVPHVGGYAQPAAGYPSVPRA</sequence>
<feature type="transmembrane region" description="Helical" evidence="6">
    <location>
        <begin position="351"/>
        <end position="370"/>
    </location>
</feature>
<feature type="transmembrane region" description="Helical" evidence="6">
    <location>
        <begin position="201"/>
        <end position="222"/>
    </location>
</feature>
<evidence type="ECO:0000256" key="5">
    <source>
        <dbReference type="ARBA" id="ARBA00023136"/>
    </source>
</evidence>
<feature type="transmembrane region" description="Helical" evidence="6">
    <location>
        <begin position="155"/>
        <end position="172"/>
    </location>
</feature>
<evidence type="ECO:0000256" key="2">
    <source>
        <dbReference type="ARBA" id="ARBA00007168"/>
    </source>
</evidence>
<organism evidence="7 8">
    <name type="scientific">Tetradesmus obliquus</name>
    <name type="common">Green alga</name>
    <name type="synonym">Acutodesmus obliquus</name>
    <dbReference type="NCBI Taxonomy" id="3088"/>
    <lineage>
        <taxon>Eukaryota</taxon>
        <taxon>Viridiplantae</taxon>
        <taxon>Chlorophyta</taxon>
        <taxon>core chlorophytes</taxon>
        <taxon>Chlorophyceae</taxon>
        <taxon>CS clade</taxon>
        <taxon>Sphaeropleales</taxon>
        <taxon>Scenedesmaceae</taxon>
        <taxon>Tetradesmus</taxon>
    </lineage>
</organism>
<dbReference type="STRING" id="3088.A0A383WL56"/>
<comment type="function">
    <text evidence="6">Choline transporter.</text>
</comment>
<dbReference type="PANTHER" id="PTHR12385">
    <property type="entry name" value="CHOLINE TRANSPORTER-LIKE (SLC FAMILY 44)"/>
    <property type="match status" value="1"/>
</dbReference>
<feature type="transmembrane region" description="Helical" evidence="6">
    <location>
        <begin position="97"/>
        <end position="120"/>
    </location>
</feature>
<feature type="transmembrane region" description="Helical" evidence="6">
    <location>
        <begin position="448"/>
        <end position="473"/>
    </location>
</feature>
<feature type="transmembrane region" description="Helical" evidence="6">
    <location>
        <begin position="312"/>
        <end position="331"/>
    </location>
</feature>
<accession>A0A383WL56</accession>
<dbReference type="AlphaFoldDB" id="A0A383WL56"/>
<feature type="transmembrane region" description="Helical" evidence="6">
    <location>
        <begin position="406"/>
        <end position="428"/>
    </location>
</feature>
<dbReference type="Pfam" id="PF04515">
    <property type="entry name" value="Choline_transpo"/>
    <property type="match status" value="1"/>
</dbReference>
<gene>
    <name evidence="7" type="ORF">BQ4739_LOCUS18511</name>
</gene>
<keyword evidence="3 6" id="KW-0812">Transmembrane</keyword>
<dbReference type="InterPro" id="IPR007603">
    <property type="entry name" value="Choline_transptr-like"/>
</dbReference>
<dbReference type="GO" id="GO:0005886">
    <property type="term" value="C:plasma membrane"/>
    <property type="evidence" value="ECO:0007669"/>
    <property type="project" value="UniProtKB-SubCell"/>
</dbReference>
<comment type="similarity">
    <text evidence="2 6">Belongs to the CTL (choline transporter-like) family.</text>
</comment>
<evidence type="ECO:0000256" key="3">
    <source>
        <dbReference type="ARBA" id="ARBA00022692"/>
    </source>
</evidence>
<proteinExistence type="inferred from homology"/>
<comment type="subcellular location">
    <subcellularLocation>
        <location evidence="6">Cell membrane</location>
        <topology evidence="6">Multi-pass membrane protein</topology>
    </subcellularLocation>
    <subcellularLocation>
        <location evidence="1">Membrane</location>
        <topology evidence="1">Multi-pass membrane protein</topology>
    </subcellularLocation>
</comment>
<keyword evidence="5 6" id="KW-0472">Membrane</keyword>
<protein>
    <recommendedName>
        <fullName evidence="6">Choline transporter-like protein</fullName>
    </recommendedName>
</protein>